<sequence length="304" mass="35039">MEIRLRDVQFNSWLLTSRTENKGKKYRHLKLNEELTFRDEIVPSLKNMVEEAHQDYKNSKRSLLLKTLDPSVEDIESLGKMDPAYGYPDQLDLTTLKGTFGEVFAGIIAENFAPFNVENWKVPVFSFRHHEAAFDQLETYKRTGDKKNATMGRPGDDCLAFELDQSETNIRKILFCEAKCTNDHSSSLVKKAHEQLSDSNIIPVETLRLIEILNDYDTDYAIRWSEALRNLYLDLGNFGNSNRYDLVSYVCGNSPKKKSTWIDTEEPHEGYSAGRELESVEVHISDIDQLVKTIYQKEEDSYGE</sequence>
<dbReference type="AlphaFoldDB" id="N4WP75"/>
<dbReference type="OrthoDB" id="2962131at2"/>
<dbReference type="EMBL" id="APML01000011">
    <property type="protein sequence ID" value="ENH97927.1"/>
    <property type="molecule type" value="Genomic_DNA"/>
</dbReference>
<protein>
    <submittedName>
        <fullName evidence="1">DEAD/DEAH box helicase</fullName>
    </submittedName>
</protein>
<reference evidence="1 2" key="1">
    <citation type="submission" date="2013-03" db="EMBL/GenBank/DDBJ databases">
        <title>Draft genome sequence of Gracibacillus halophilus YIM-C55.5, a moderately halophilic and thermophilic organism from the Xiaochaidamu salt lake.</title>
        <authorList>
            <person name="Sugumar T."/>
            <person name="Polireddy D.R."/>
            <person name="Antony A."/>
            <person name="Madhava Y.R."/>
            <person name="Sivakumar N."/>
        </authorList>
    </citation>
    <scope>NUCLEOTIDE SEQUENCE [LARGE SCALE GENOMIC DNA]</scope>
    <source>
        <strain evidence="1 2">YIM-C55.5</strain>
    </source>
</reference>
<dbReference type="RefSeq" id="WP_003464337.1">
    <property type="nucleotide sequence ID" value="NZ_APML01000011.1"/>
</dbReference>
<organism evidence="1 2">
    <name type="scientific">Gracilibacillus halophilus YIM-C55.5</name>
    <dbReference type="NCBI Taxonomy" id="1308866"/>
    <lineage>
        <taxon>Bacteria</taxon>
        <taxon>Bacillati</taxon>
        <taxon>Bacillota</taxon>
        <taxon>Bacilli</taxon>
        <taxon>Bacillales</taxon>
        <taxon>Bacillaceae</taxon>
        <taxon>Gracilibacillus</taxon>
    </lineage>
</organism>
<dbReference type="eggNOG" id="ENOG5031Y7W">
    <property type="taxonomic scope" value="Bacteria"/>
</dbReference>
<keyword evidence="1" id="KW-0067">ATP-binding</keyword>
<comment type="caution">
    <text evidence="1">The sequence shown here is derived from an EMBL/GenBank/DDBJ whole genome shotgun (WGS) entry which is preliminary data.</text>
</comment>
<evidence type="ECO:0000313" key="1">
    <source>
        <dbReference type="EMBL" id="ENH97927.1"/>
    </source>
</evidence>
<name>N4WP75_9BACI</name>
<accession>N4WP75</accession>
<keyword evidence="2" id="KW-1185">Reference proteome</keyword>
<keyword evidence="1" id="KW-0547">Nucleotide-binding</keyword>
<dbReference type="Proteomes" id="UP000012283">
    <property type="component" value="Unassembled WGS sequence"/>
</dbReference>
<dbReference type="PATRIC" id="fig|1308866.3.peg.591"/>
<proteinExistence type="predicted"/>
<keyword evidence="1" id="KW-0378">Hydrolase</keyword>
<evidence type="ECO:0000313" key="2">
    <source>
        <dbReference type="Proteomes" id="UP000012283"/>
    </source>
</evidence>
<dbReference type="GO" id="GO:0004386">
    <property type="term" value="F:helicase activity"/>
    <property type="evidence" value="ECO:0007669"/>
    <property type="project" value="UniProtKB-KW"/>
</dbReference>
<keyword evidence="1" id="KW-0347">Helicase</keyword>
<gene>
    <name evidence="1" type="ORF">J416_02911</name>
</gene>
<dbReference type="STRING" id="1308866.J416_02911"/>